<dbReference type="InterPro" id="IPR010260">
    <property type="entry name" value="AlpA"/>
</dbReference>
<gene>
    <name evidence="1" type="ORF">METZ01_LOCUS281583</name>
</gene>
<evidence type="ECO:0008006" key="2">
    <source>
        <dbReference type="Google" id="ProtNLM"/>
    </source>
</evidence>
<accession>A0A382KWN5</accession>
<dbReference type="Gene3D" id="1.10.238.160">
    <property type="match status" value="1"/>
</dbReference>
<dbReference type="InterPro" id="IPR052931">
    <property type="entry name" value="Prophage_regulatory_activator"/>
</dbReference>
<sequence>MEYKILRLSDVKAKTGLSRSTIYLRMAEGKFPQQISLGSRAVGWINSEVIDWIEHRISESRGVVLKKD</sequence>
<dbReference type="AlphaFoldDB" id="A0A382KWN5"/>
<evidence type="ECO:0000313" key="1">
    <source>
        <dbReference type="EMBL" id="SVC28729.1"/>
    </source>
</evidence>
<dbReference type="PANTHER" id="PTHR36154:SF1">
    <property type="entry name" value="DNA-BINDING TRANSCRIPTIONAL ACTIVATOR ALPA"/>
    <property type="match status" value="1"/>
</dbReference>
<organism evidence="1">
    <name type="scientific">marine metagenome</name>
    <dbReference type="NCBI Taxonomy" id="408172"/>
    <lineage>
        <taxon>unclassified sequences</taxon>
        <taxon>metagenomes</taxon>
        <taxon>ecological metagenomes</taxon>
    </lineage>
</organism>
<proteinExistence type="predicted"/>
<dbReference type="PANTHER" id="PTHR36154">
    <property type="entry name" value="DNA-BINDING TRANSCRIPTIONAL ACTIVATOR ALPA"/>
    <property type="match status" value="1"/>
</dbReference>
<dbReference type="EMBL" id="UINC01083226">
    <property type="protein sequence ID" value="SVC28729.1"/>
    <property type="molecule type" value="Genomic_DNA"/>
</dbReference>
<reference evidence="1" key="1">
    <citation type="submission" date="2018-05" db="EMBL/GenBank/DDBJ databases">
        <authorList>
            <person name="Lanie J.A."/>
            <person name="Ng W.-L."/>
            <person name="Kazmierczak K.M."/>
            <person name="Andrzejewski T.M."/>
            <person name="Davidsen T.M."/>
            <person name="Wayne K.J."/>
            <person name="Tettelin H."/>
            <person name="Glass J.I."/>
            <person name="Rusch D."/>
            <person name="Podicherti R."/>
            <person name="Tsui H.-C.T."/>
            <person name="Winkler M.E."/>
        </authorList>
    </citation>
    <scope>NUCLEOTIDE SEQUENCE</scope>
</reference>
<dbReference type="Pfam" id="PF05930">
    <property type="entry name" value="Phage_AlpA"/>
    <property type="match status" value="1"/>
</dbReference>
<name>A0A382KWN5_9ZZZZ</name>
<protein>
    <recommendedName>
        <fullName evidence="2">AlpA family transcriptional regulator</fullName>
    </recommendedName>
</protein>